<accession>A0ABU2P364</accession>
<dbReference type="EMBL" id="JAVREU010000001">
    <property type="protein sequence ID" value="MDT0386089.1"/>
    <property type="molecule type" value="Genomic_DNA"/>
</dbReference>
<dbReference type="RefSeq" id="WP_311678292.1">
    <property type="nucleotide sequence ID" value="NZ_JAVREU010000001.1"/>
</dbReference>
<evidence type="ECO:0000313" key="1">
    <source>
        <dbReference type="EMBL" id="MDT0386089.1"/>
    </source>
</evidence>
<gene>
    <name evidence="1" type="ORF">RM641_01500</name>
</gene>
<keyword evidence="2" id="KW-1185">Reference proteome</keyword>
<reference evidence="2" key="1">
    <citation type="submission" date="2023-07" db="EMBL/GenBank/DDBJ databases">
        <title>30 novel species of actinomycetes from the DSMZ collection.</title>
        <authorList>
            <person name="Nouioui I."/>
        </authorList>
    </citation>
    <scope>NUCLEOTIDE SEQUENCE [LARGE SCALE GENOMIC DNA]</scope>
    <source>
        <strain evidence="2">DSM 41921</strain>
    </source>
</reference>
<sequence>MNITVGEAAARMPDIPALFDRCRALATVDLICRTHEDAGYRFVPSGCSYTVGDVLRLPNAGDRSLDVHFHGEAGVLVMAWDVDAGFVTVQEDVEELWTDIVAQVPDSLRHCLWHGPDEDHQSFDDCASRDLPQLSAVMWRLPDDTAWRTARFDPPEGFDDCADYVLQDLTEPAPFTVEHGEAFDDDRSPSDPSSQAIRHIMAMRPLTEDVVRTLNPDRGLADLAPLLCAIGYPQDATSH</sequence>
<proteinExistence type="predicted"/>
<comment type="caution">
    <text evidence="1">The sequence shown here is derived from an EMBL/GenBank/DDBJ whole genome shotgun (WGS) entry which is preliminary data.</text>
</comment>
<protein>
    <submittedName>
        <fullName evidence="1">Uncharacterized protein</fullName>
    </submittedName>
</protein>
<organism evidence="1 2">
    <name type="scientific">Streptomyces dubilierae</name>
    <dbReference type="NCBI Taxonomy" id="3075533"/>
    <lineage>
        <taxon>Bacteria</taxon>
        <taxon>Bacillati</taxon>
        <taxon>Actinomycetota</taxon>
        <taxon>Actinomycetes</taxon>
        <taxon>Kitasatosporales</taxon>
        <taxon>Streptomycetaceae</taxon>
        <taxon>Streptomyces</taxon>
    </lineage>
</organism>
<dbReference type="Proteomes" id="UP001183586">
    <property type="component" value="Unassembled WGS sequence"/>
</dbReference>
<evidence type="ECO:0000313" key="2">
    <source>
        <dbReference type="Proteomes" id="UP001183586"/>
    </source>
</evidence>
<name>A0ABU2P364_9ACTN</name>